<protein>
    <submittedName>
        <fullName evidence="1">Uncharacterized protein</fullName>
    </submittedName>
</protein>
<proteinExistence type="predicted"/>
<organism evidence="1 2">
    <name type="scientific">Gossypium arboreum</name>
    <name type="common">Tree cotton</name>
    <name type="synonym">Gossypium nanking</name>
    <dbReference type="NCBI Taxonomy" id="29729"/>
    <lineage>
        <taxon>Eukaryota</taxon>
        <taxon>Viridiplantae</taxon>
        <taxon>Streptophyta</taxon>
        <taxon>Embryophyta</taxon>
        <taxon>Tracheophyta</taxon>
        <taxon>Spermatophyta</taxon>
        <taxon>Magnoliopsida</taxon>
        <taxon>eudicotyledons</taxon>
        <taxon>Gunneridae</taxon>
        <taxon>Pentapetalae</taxon>
        <taxon>rosids</taxon>
        <taxon>malvids</taxon>
        <taxon>Malvales</taxon>
        <taxon>Malvaceae</taxon>
        <taxon>Malvoideae</taxon>
        <taxon>Gossypium</taxon>
    </lineage>
</organism>
<keyword evidence="2" id="KW-1185">Reference proteome</keyword>
<accession>A0ABR0QUG3</accession>
<reference evidence="1 2" key="1">
    <citation type="submission" date="2023-03" db="EMBL/GenBank/DDBJ databases">
        <title>WGS of Gossypium arboreum.</title>
        <authorList>
            <person name="Yu D."/>
        </authorList>
    </citation>
    <scope>NUCLEOTIDE SEQUENCE [LARGE SCALE GENOMIC DNA]</scope>
    <source>
        <tissue evidence="1">Leaf</tissue>
    </source>
</reference>
<name>A0ABR0QUG3_GOSAR</name>
<dbReference type="EMBL" id="JARKNE010000002">
    <property type="protein sequence ID" value="KAK5842522.1"/>
    <property type="molecule type" value="Genomic_DNA"/>
</dbReference>
<gene>
    <name evidence="1" type="ORF">PVK06_004891</name>
</gene>
<sequence>MDAAMNKMVEEHEAIVRKMAKEKKSAMVSLEQKHTEALKGFKKEILQNFTDFLLELKANILLHAQVPGGPFDACKVDFDALCDVVSDKLGFDVYFPSGATLEEFVSK</sequence>
<evidence type="ECO:0000313" key="1">
    <source>
        <dbReference type="EMBL" id="KAK5842522.1"/>
    </source>
</evidence>
<comment type="caution">
    <text evidence="1">The sequence shown here is derived from an EMBL/GenBank/DDBJ whole genome shotgun (WGS) entry which is preliminary data.</text>
</comment>
<dbReference type="Proteomes" id="UP001358586">
    <property type="component" value="Chromosome 2"/>
</dbReference>
<evidence type="ECO:0000313" key="2">
    <source>
        <dbReference type="Proteomes" id="UP001358586"/>
    </source>
</evidence>